<accession>A0ABN7AX50</accession>
<evidence type="ECO:0000256" key="6">
    <source>
        <dbReference type="ARBA" id="ARBA00023306"/>
    </source>
</evidence>
<dbReference type="InterPro" id="IPR019734">
    <property type="entry name" value="TPR_rpt"/>
</dbReference>
<evidence type="ECO:0000313" key="9">
    <source>
        <dbReference type="Proteomes" id="UP001307889"/>
    </source>
</evidence>
<protein>
    <submittedName>
        <fullName evidence="8">Cell division cycle</fullName>
    </submittedName>
</protein>
<gene>
    <name evidence="8" type="ORF">NTJ_08903</name>
</gene>
<dbReference type="SUPFAM" id="SSF81901">
    <property type="entry name" value="HCP-like"/>
    <property type="match status" value="1"/>
</dbReference>
<evidence type="ECO:0000256" key="3">
    <source>
        <dbReference type="ARBA" id="ARBA00022776"/>
    </source>
</evidence>
<dbReference type="EMBL" id="AP028914">
    <property type="protein sequence ID" value="BES96094.1"/>
    <property type="molecule type" value="Genomic_DNA"/>
</dbReference>
<keyword evidence="2" id="KW-0677">Repeat</keyword>
<keyword evidence="6" id="KW-0131">Cell cycle</keyword>
<evidence type="ECO:0000256" key="2">
    <source>
        <dbReference type="ARBA" id="ARBA00022737"/>
    </source>
</evidence>
<keyword evidence="3" id="KW-0498">Mitosis</keyword>
<dbReference type="Pfam" id="PF13424">
    <property type="entry name" value="TPR_12"/>
    <property type="match status" value="1"/>
</dbReference>
<dbReference type="PROSITE" id="PS50005">
    <property type="entry name" value="TPR"/>
    <property type="match status" value="2"/>
</dbReference>
<dbReference type="Pfam" id="PF13181">
    <property type="entry name" value="TPR_8"/>
    <property type="match status" value="1"/>
</dbReference>
<dbReference type="Proteomes" id="UP001307889">
    <property type="component" value="Chromosome 6"/>
</dbReference>
<evidence type="ECO:0000256" key="4">
    <source>
        <dbReference type="ARBA" id="ARBA00022786"/>
    </source>
</evidence>
<proteinExistence type="predicted"/>
<reference evidence="8 9" key="1">
    <citation type="submission" date="2023-09" db="EMBL/GenBank/DDBJ databases">
        <title>Nesidiocoris tenuis whole genome shotgun sequence.</title>
        <authorList>
            <person name="Shibata T."/>
            <person name="Shimoda M."/>
            <person name="Kobayashi T."/>
            <person name="Uehara T."/>
        </authorList>
    </citation>
    <scope>NUCLEOTIDE SEQUENCE [LARGE SCALE GENOMIC DNA]</scope>
    <source>
        <strain evidence="8 9">Japan</strain>
    </source>
</reference>
<evidence type="ECO:0000256" key="7">
    <source>
        <dbReference type="PROSITE-ProRule" id="PRU00339"/>
    </source>
</evidence>
<evidence type="ECO:0000313" key="8">
    <source>
        <dbReference type="EMBL" id="BES96094.1"/>
    </source>
</evidence>
<keyword evidence="9" id="KW-1185">Reference proteome</keyword>
<evidence type="ECO:0000256" key="5">
    <source>
        <dbReference type="ARBA" id="ARBA00022803"/>
    </source>
</evidence>
<sequence>MPGGSDDEMIINSDKSASIDSYRKLVRTHLDLHMYSSALFWADKVVTLTNGEPEDVFWLAQCMYHMKQYHRAAHLLQSRGLEKAHLVCTYLAAKCLLEAKQYTDALNLLSASDSTSSSVTIELTFAQPEESSHFSIKGLPISNVHSATLFLKGCILEALDNRSLASECYKQALKYDVYCYDAFEALVQHQMLTSGEEQDLLSSLPLSSQCKTKEEELLVKSVYESLLKKYQSVPPRSAVQVVQRLRNNSDLSVAQAERHYYACAYSECFSITTAVLERDPYHTSCLPIHIACLVELKKVNDLFSLAHELVDLWPHLAVSWFAVGCYYYLKGKTDPARRYLGKSTSINRLFGPAWLAYGHSFAIENEHDQAMAAYFKASQLMKGCHLPHLYLGLESGLTNNNKLAEKFFLQASAIAPMDPFVIHEKGVVAYQNNDYKAALKYFEDALVKVKEINEPLIADKWEPLFNNLGHTCRKLGMYDKALEYHREALVLSPLNASTLASIGFVFALISNFEEAVEYFHKALALRRDDTFSTTMLTNAMEALVSDAPSFKGAELDAECPSLPLRRRSETPNQNQTLDNSGMSSILMERAASPAANFGDMDMTDSFQDENNT</sequence>
<dbReference type="SUPFAM" id="SSF48452">
    <property type="entry name" value="TPR-like"/>
    <property type="match status" value="1"/>
</dbReference>
<dbReference type="GO" id="GO:0051301">
    <property type="term" value="P:cell division"/>
    <property type="evidence" value="ECO:0007669"/>
    <property type="project" value="UniProtKB-KW"/>
</dbReference>
<feature type="repeat" description="TPR" evidence="7">
    <location>
        <begin position="496"/>
        <end position="529"/>
    </location>
</feature>
<keyword evidence="1 8" id="KW-0132">Cell division</keyword>
<dbReference type="SMART" id="SM00028">
    <property type="entry name" value="TPR"/>
    <property type="match status" value="7"/>
</dbReference>
<evidence type="ECO:0000256" key="1">
    <source>
        <dbReference type="ARBA" id="ARBA00022618"/>
    </source>
</evidence>
<dbReference type="InterPro" id="IPR011990">
    <property type="entry name" value="TPR-like_helical_dom_sf"/>
</dbReference>
<name>A0ABN7AX50_9HEMI</name>
<organism evidence="8 9">
    <name type="scientific">Nesidiocoris tenuis</name>
    <dbReference type="NCBI Taxonomy" id="355587"/>
    <lineage>
        <taxon>Eukaryota</taxon>
        <taxon>Metazoa</taxon>
        <taxon>Ecdysozoa</taxon>
        <taxon>Arthropoda</taxon>
        <taxon>Hexapoda</taxon>
        <taxon>Insecta</taxon>
        <taxon>Pterygota</taxon>
        <taxon>Neoptera</taxon>
        <taxon>Paraneoptera</taxon>
        <taxon>Hemiptera</taxon>
        <taxon>Heteroptera</taxon>
        <taxon>Panheteroptera</taxon>
        <taxon>Cimicomorpha</taxon>
        <taxon>Miridae</taxon>
        <taxon>Dicyphina</taxon>
        <taxon>Nesidiocoris</taxon>
    </lineage>
</organism>
<keyword evidence="5 7" id="KW-0802">TPR repeat</keyword>
<feature type="repeat" description="TPR" evidence="7">
    <location>
        <begin position="462"/>
        <end position="495"/>
    </location>
</feature>
<dbReference type="Pfam" id="PF12895">
    <property type="entry name" value="ANAPC3"/>
    <property type="match status" value="1"/>
</dbReference>
<dbReference type="PANTHER" id="PTHR12558:SF9">
    <property type="entry name" value="CELL DIVISION CYCLE PROTEIN 16 HOMOLOG"/>
    <property type="match status" value="1"/>
</dbReference>
<dbReference type="PANTHER" id="PTHR12558">
    <property type="entry name" value="CELL DIVISION CYCLE 16,23,27"/>
    <property type="match status" value="1"/>
</dbReference>
<dbReference type="Gene3D" id="1.25.40.10">
    <property type="entry name" value="Tetratricopeptide repeat domain"/>
    <property type="match status" value="1"/>
</dbReference>
<keyword evidence="4" id="KW-0833">Ubl conjugation pathway</keyword>